<evidence type="ECO:0000256" key="1">
    <source>
        <dbReference type="ARBA" id="ARBA00004123"/>
    </source>
</evidence>
<dbReference type="SUPFAM" id="SSF101941">
    <property type="entry name" value="NAC domain"/>
    <property type="match status" value="1"/>
</dbReference>
<evidence type="ECO:0000313" key="10">
    <source>
        <dbReference type="Proteomes" id="UP001163823"/>
    </source>
</evidence>
<evidence type="ECO:0000256" key="2">
    <source>
        <dbReference type="ARBA" id="ARBA00023015"/>
    </source>
</evidence>
<evidence type="ECO:0000256" key="6">
    <source>
        <dbReference type="SAM" id="MobiDB-lite"/>
    </source>
</evidence>
<comment type="caution">
    <text evidence="9">The sequence shown here is derived from an EMBL/GenBank/DDBJ whole genome shotgun (WGS) entry which is preliminary data.</text>
</comment>
<evidence type="ECO:0000256" key="5">
    <source>
        <dbReference type="ARBA" id="ARBA00023242"/>
    </source>
</evidence>
<evidence type="ECO:0000256" key="3">
    <source>
        <dbReference type="ARBA" id="ARBA00023125"/>
    </source>
</evidence>
<reference evidence="9" key="1">
    <citation type="journal article" date="2023" name="Science">
        <title>Elucidation of the pathway for biosynthesis of saponin adjuvants from the soapbark tree.</title>
        <authorList>
            <person name="Reed J."/>
            <person name="Orme A."/>
            <person name="El-Demerdash A."/>
            <person name="Owen C."/>
            <person name="Martin L.B.B."/>
            <person name="Misra R.C."/>
            <person name="Kikuchi S."/>
            <person name="Rejzek M."/>
            <person name="Martin A.C."/>
            <person name="Harkess A."/>
            <person name="Leebens-Mack J."/>
            <person name="Louveau T."/>
            <person name="Stephenson M.J."/>
            <person name="Osbourn A."/>
        </authorList>
    </citation>
    <scope>NUCLEOTIDE SEQUENCE</scope>
    <source>
        <strain evidence="9">S10</strain>
    </source>
</reference>
<keyword evidence="5" id="KW-0539">Nucleus</keyword>
<dbReference type="PANTHER" id="PTHR31989">
    <property type="entry name" value="NAC DOMAIN-CONTAINING PROTEIN 82-RELATED"/>
    <property type="match status" value="1"/>
</dbReference>
<dbReference type="InterPro" id="IPR000626">
    <property type="entry name" value="Ubiquitin-like_dom"/>
</dbReference>
<dbReference type="Pfam" id="PF02365">
    <property type="entry name" value="NAM"/>
    <property type="match status" value="1"/>
</dbReference>
<dbReference type="PROSITE" id="PS50053">
    <property type="entry name" value="UBIQUITIN_2"/>
    <property type="match status" value="1"/>
</dbReference>
<keyword evidence="3" id="KW-0238">DNA-binding</keyword>
<dbReference type="InterPro" id="IPR036093">
    <property type="entry name" value="NAC_dom_sf"/>
</dbReference>
<dbReference type="GO" id="GO:0006355">
    <property type="term" value="P:regulation of DNA-templated transcription"/>
    <property type="evidence" value="ECO:0007669"/>
    <property type="project" value="InterPro"/>
</dbReference>
<feature type="region of interest" description="Disordered" evidence="6">
    <location>
        <begin position="306"/>
        <end position="331"/>
    </location>
</feature>
<sequence>MMVPHAFDFHPTDQEIINYLKKILMGEQLSEAMLIPKVDVYEKEPWLIFDNTLSKPFYFFTKLKKRGRSKTVRVAGSGTWKYGGCRIIKNDETKVIGYSRIFKFNIRENGLWAMNEFSLSYRFFKIDKEQTEDYAFCHIKIEDRTKLTQTSVAKPRQDVLRITEVKCLRQNDATDEAEMPNSQATISFNVNFRYEYIRVSLSPDSTIHDLKSFIHSLTNVSPQGQKLYFKGKYLEDTMTLTRAEVANGSELMVMASQGLQQGALRLNNDPLNSIPTQSSLQLSTYDSDHRRTGITLDLLSKIDEGSPSKYQKKLDSRVDSPAKFDKGADKY</sequence>
<dbReference type="GO" id="GO:0005634">
    <property type="term" value="C:nucleus"/>
    <property type="evidence" value="ECO:0007669"/>
    <property type="project" value="UniProtKB-SubCell"/>
</dbReference>
<name>A0AAD7LKH0_QUISA</name>
<dbReference type="Pfam" id="PF00240">
    <property type="entry name" value="ubiquitin"/>
    <property type="match status" value="1"/>
</dbReference>
<dbReference type="KEGG" id="qsa:O6P43_020379"/>
<dbReference type="EMBL" id="JARAOO010000008">
    <property type="protein sequence ID" value="KAJ7959856.1"/>
    <property type="molecule type" value="Genomic_DNA"/>
</dbReference>
<feature type="domain" description="Ubiquitin-like" evidence="7">
    <location>
        <begin position="188"/>
        <end position="257"/>
    </location>
</feature>
<keyword evidence="2" id="KW-0805">Transcription regulation</keyword>
<dbReference type="Gene3D" id="2.170.150.80">
    <property type="entry name" value="NAC domain"/>
    <property type="match status" value="1"/>
</dbReference>
<protein>
    <submittedName>
        <fullName evidence="9">NAC domain-containing protein</fullName>
    </submittedName>
</protein>
<organism evidence="9 10">
    <name type="scientific">Quillaja saponaria</name>
    <name type="common">Soap bark tree</name>
    <dbReference type="NCBI Taxonomy" id="32244"/>
    <lineage>
        <taxon>Eukaryota</taxon>
        <taxon>Viridiplantae</taxon>
        <taxon>Streptophyta</taxon>
        <taxon>Embryophyta</taxon>
        <taxon>Tracheophyta</taxon>
        <taxon>Spermatophyta</taxon>
        <taxon>Magnoliopsida</taxon>
        <taxon>eudicotyledons</taxon>
        <taxon>Gunneridae</taxon>
        <taxon>Pentapetalae</taxon>
        <taxon>rosids</taxon>
        <taxon>fabids</taxon>
        <taxon>Fabales</taxon>
        <taxon>Quillajaceae</taxon>
        <taxon>Quillaja</taxon>
    </lineage>
</organism>
<dbReference type="Gene3D" id="3.10.20.90">
    <property type="entry name" value="Phosphatidylinositol 3-kinase Catalytic Subunit, Chain A, domain 1"/>
    <property type="match status" value="1"/>
</dbReference>
<keyword evidence="4" id="KW-0804">Transcription</keyword>
<accession>A0AAD7LKH0</accession>
<comment type="subcellular location">
    <subcellularLocation>
        <location evidence="1">Nucleus</location>
    </subcellularLocation>
</comment>
<dbReference type="Proteomes" id="UP001163823">
    <property type="component" value="Chromosome 8"/>
</dbReference>
<dbReference type="InterPro" id="IPR029071">
    <property type="entry name" value="Ubiquitin-like_domsf"/>
</dbReference>
<dbReference type="GO" id="GO:0003677">
    <property type="term" value="F:DNA binding"/>
    <property type="evidence" value="ECO:0007669"/>
    <property type="project" value="UniProtKB-KW"/>
</dbReference>
<gene>
    <name evidence="9" type="ORF">O6P43_020379</name>
</gene>
<dbReference type="InterPro" id="IPR003441">
    <property type="entry name" value="NAC-dom"/>
</dbReference>
<evidence type="ECO:0000259" key="7">
    <source>
        <dbReference type="PROSITE" id="PS50053"/>
    </source>
</evidence>
<keyword evidence="10" id="KW-1185">Reference proteome</keyword>
<dbReference type="AlphaFoldDB" id="A0AAD7LKH0"/>
<dbReference type="SUPFAM" id="SSF54236">
    <property type="entry name" value="Ubiquitin-like"/>
    <property type="match status" value="1"/>
</dbReference>
<evidence type="ECO:0000313" key="9">
    <source>
        <dbReference type="EMBL" id="KAJ7959856.1"/>
    </source>
</evidence>
<evidence type="ECO:0000256" key="4">
    <source>
        <dbReference type="ARBA" id="ARBA00023163"/>
    </source>
</evidence>
<proteinExistence type="predicted"/>
<dbReference type="PROSITE" id="PS51005">
    <property type="entry name" value="NAC"/>
    <property type="match status" value="1"/>
</dbReference>
<evidence type="ECO:0000259" key="8">
    <source>
        <dbReference type="PROSITE" id="PS51005"/>
    </source>
</evidence>
<dbReference type="SMART" id="SM00213">
    <property type="entry name" value="UBQ"/>
    <property type="match status" value="1"/>
</dbReference>
<feature type="domain" description="NAC" evidence="8">
    <location>
        <begin position="3"/>
        <end position="142"/>
    </location>
</feature>